<keyword evidence="2" id="KW-1185">Reference proteome</keyword>
<evidence type="ECO:0000313" key="2">
    <source>
        <dbReference type="Proteomes" id="UP001172386"/>
    </source>
</evidence>
<reference evidence="1" key="1">
    <citation type="submission" date="2022-10" db="EMBL/GenBank/DDBJ databases">
        <title>Culturing micro-colonial fungi from biological soil crusts in the Mojave desert and describing Neophaeococcomyces mojavensis, and introducing the new genera and species Taxawa tesnikishii.</title>
        <authorList>
            <person name="Kurbessoian T."/>
            <person name="Stajich J.E."/>
        </authorList>
    </citation>
    <scope>NUCLEOTIDE SEQUENCE</scope>
    <source>
        <strain evidence="1">JES_112</strain>
    </source>
</reference>
<evidence type="ECO:0000313" key="1">
    <source>
        <dbReference type="EMBL" id="KAJ9653546.1"/>
    </source>
</evidence>
<accession>A0ACC3A0F7</accession>
<dbReference type="EMBL" id="JAPDRQ010000150">
    <property type="protein sequence ID" value="KAJ9653546.1"/>
    <property type="molecule type" value="Genomic_DNA"/>
</dbReference>
<sequence>MPSADPLAALPAELVLRILDFASISTVTSLTQTSRSWNHFIEKSHLDRIYAHPSKTCHPSGSRDLDFVKGLRHFTDYWDEIGSWKELCKRQTLLRKNWQARVPETRESIIQVEETHVWRFRPDFKRRYFVSSSETGGIHVTCMDTGQKLWSTPARQYAHLEYDIDNGVAVWDTLSNALEVWKAKPNKRGHFELVATIRHDQEVRTRGYELRFQTLCVVSDQGRGFVYDMMTEPPSRKREMIIAKGAVGHLFQSEDLVMYSMGYDGVHVHDKVTGGLVGIINPQRSQKVYHINHVKFGLHWSAADEIAPHPDARPQRPSQNRIWSLPVELGENPNYDTALEDEEWGAVAVDGDFMAVTSRFGRLFVCKDWRRLLKGKQEDYDATCTLIECEADPNNFQIGGWLSLYKGKVAIEVDDAIYLLSFEALGSDCPTNVWRITSSLSPRLQEPVSYMAICDDSFMHTYLTNCEHRNDNFGDILGSLPTKVIRVLALAPDLSTEGMGRTGTV</sequence>
<protein>
    <submittedName>
        <fullName evidence="1">Uncharacterized protein</fullName>
    </submittedName>
</protein>
<comment type="caution">
    <text evidence="1">The sequence shown here is derived from an EMBL/GenBank/DDBJ whole genome shotgun (WGS) entry which is preliminary data.</text>
</comment>
<proteinExistence type="predicted"/>
<gene>
    <name evidence="1" type="ORF">H2198_007266</name>
</gene>
<organism evidence="1 2">
    <name type="scientific">Neophaeococcomyces mojaviensis</name>
    <dbReference type="NCBI Taxonomy" id="3383035"/>
    <lineage>
        <taxon>Eukaryota</taxon>
        <taxon>Fungi</taxon>
        <taxon>Dikarya</taxon>
        <taxon>Ascomycota</taxon>
        <taxon>Pezizomycotina</taxon>
        <taxon>Eurotiomycetes</taxon>
        <taxon>Chaetothyriomycetidae</taxon>
        <taxon>Chaetothyriales</taxon>
        <taxon>Chaetothyriales incertae sedis</taxon>
        <taxon>Neophaeococcomyces</taxon>
    </lineage>
</organism>
<name>A0ACC3A0F7_9EURO</name>
<dbReference type="Proteomes" id="UP001172386">
    <property type="component" value="Unassembled WGS sequence"/>
</dbReference>